<name>A0A0A1W2V1_9SPHN</name>
<dbReference type="Pfam" id="PF13545">
    <property type="entry name" value="HTH_Crp_2"/>
    <property type="match status" value="1"/>
</dbReference>
<dbReference type="InterPro" id="IPR012318">
    <property type="entry name" value="HTH_CRP"/>
</dbReference>
<evidence type="ECO:0000313" key="6">
    <source>
        <dbReference type="Proteomes" id="UP000032305"/>
    </source>
</evidence>
<dbReference type="Proteomes" id="UP000032305">
    <property type="component" value="Unassembled WGS sequence"/>
</dbReference>
<gene>
    <name evidence="5" type="ORF">SP5_001_01390</name>
</gene>
<sequence>MNIPLSHSARPIAPALHRLSRLASLDRASVTALGEAIARPQPFRPRRDLLVEGRDIACPHLILSGWAARVRILLDGRRQFLNFLLPGDIVGLYHHRRPVAPTSIITLTEVTTCTPPEPGTLPALDEAYAVAHAMDEAYLLAQIARLGRMNAMERIGDLMLELHERLESSAMTHGHSFDLPITQETLADALGLTAVHVNRMLQAARRAGDLIWSSRSMTIPDPRALSRKVGRARIRVTAG</sequence>
<evidence type="ECO:0000256" key="3">
    <source>
        <dbReference type="ARBA" id="ARBA00023163"/>
    </source>
</evidence>
<dbReference type="SMART" id="SM00419">
    <property type="entry name" value="HTH_CRP"/>
    <property type="match status" value="1"/>
</dbReference>
<dbReference type="EMBL" id="BBPI01000001">
    <property type="protein sequence ID" value="GAL99440.1"/>
    <property type="molecule type" value="Genomic_DNA"/>
</dbReference>
<keyword evidence="1" id="KW-0805">Transcription regulation</keyword>
<dbReference type="CDD" id="cd00038">
    <property type="entry name" value="CAP_ED"/>
    <property type="match status" value="1"/>
</dbReference>
<dbReference type="InterPro" id="IPR036390">
    <property type="entry name" value="WH_DNA-bd_sf"/>
</dbReference>
<protein>
    <submittedName>
        <fullName evidence="5">Putative Crp family transcriptional regulator</fullName>
    </submittedName>
</protein>
<dbReference type="SUPFAM" id="SSF46785">
    <property type="entry name" value="Winged helix' DNA-binding domain"/>
    <property type="match status" value="1"/>
</dbReference>
<dbReference type="GO" id="GO:0003677">
    <property type="term" value="F:DNA binding"/>
    <property type="evidence" value="ECO:0007669"/>
    <property type="project" value="UniProtKB-KW"/>
</dbReference>
<accession>A0A0A1W2V1</accession>
<dbReference type="OrthoDB" id="6155297at2"/>
<dbReference type="Gene3D" id="1.10.10.10">
    <property type="entry name" value="Winged helix-like DNA-binding domain superfamily/Winged helix DNA-binding domain"/>
    <property type="match status" value="1"/>
</dbReference>
<comment type="caution">
    <text evidence="5">The sequence shown here is derived from an EMBL/GenBank/DDBJ whole genome shotgun (WGS) entry which is preliminary data.</text>
</comment>
<dbReference type="AlphaFoldDB" id="A0A0A1W2V1"/>
<dbReference type="Gene3D" id="2.60.120.10">
    <property type="entry name" value="Jelly Rolls"/>
    <property type="match status" value="1"/>
</dbReference>
<dbReference type="SUPFAM" id="SSF51206">
    <property type="entry name" value="cAMP-binding domain-like"/>
    <property type="match status" value="1"/>
</dbReference>
<dbReference type="eggNOG" id="COG0664">
    <property type="taxonomic scope" value="Bacteria"/>
</dbReference>
<evidence type="ECO:0000313" key="5">
    <source>
        <dbReference type="EMBL" id="GAL99440.1"/>
    </source>
</evidence>
<keyword evidence="2" id="KW-0238">DNA-binding</keyword>
<dbReference type="RefSeq" id="WP_042482565.1">
    <property type="nucleotide sequence ID" value="NZ_BBPI01000001.1"/>
</dbReference>
<organism evidence="5 6">
    <name type="scientific">Sphingomonas parapaucimobilis NBRC 15100</name>
    <dbReference type="NCBI Taxonomy" id="1219049"/>
    <lineage>
        <taxon>Bacteria</taxon>
        <taxon>Pseudomonadati</taxon>
        <taxon>Pseudomonadota</taxon>
        <taxon>Alphaproteobacteria</taxon>
        <taxon>Sphingomonadales</taxon>
        <taxon>Sphingomonadaceae</taxon>
        <taxon>Sphingomonas</taxon>
    </lineage>
</organism>
<proteinExistence type="predicted"/>
<dbReference type="InterPro" id="IPR000595">
    <property type="entry name" value="cNMP-bd_dom"/>
</dbReference>
<evidence type="ECO:0000256" key="1">
    <source>
        <dbReference type="ARBA" id="ARBA00023015"/>
    </source>
</evidence>
<keyword evidence="3" id="KW-0804">Transcription</keyword>
<evidence type="ECO:0000259" key="4">
    <source>
        <dbReference type="PROSITE" id="PS51063"/>
    </source>
</evidence>
<dbReference type="InterPro" id="IPR014710">
    <property type="entry name" value="RmlC-like_jellyroll"/>
</dbReference>
<evidence type="ECO:0000256" key="2">
    <source>
        <dbReference type="ARBA" id="ARBA00023125"/>
    </source>
</evidence>
<dbReference type="InterPro" id="IPR036388">
    <property type="entry name" value="WH-like_DNA-bd_sf"/>
</dbReference>
<keyword evidence="6" id="KW-1185">Reference proteome</keyword>
<reference evidence="5 6" key="1">
    <citation type="submission" date="2014-11" db="EMBL/GenBank/DDBJ databases">
        <title>Whole genome shotgun sequence of Sphingomonas parapaucimobilis NBRC 15100.</title>
        <authorList>
            <person name="Katano-Makiyama Y."/>
            <person name="Hosoyama A."/>
            <person name="Hashimoto M."/>
            <person name="Hosoyama Y."/>
            <person name="Noguchi M."/>
            <person name="Numata M."/>
            <person name="Tsuchikane K."/>
            <person name="Hirakata S."/>
            <person name="Uohara A."/>
            <person name="Shimodaira J."/>
            <person name="Ohji S."/>
            <person name="Ichikawa N."/>
            <person name="Kimura A."/>
            <person name="Yamazoe A."/>
            <person name="Fujita N."/>
        </authorList>
    </citation>
    <scope>NUCLEOTIDE SEQUENCE [LARGE SCALE GENOMIC DNA]</scope>
    <source>
        <strain evidence="5 6">NBRC 15100</strain>
    </source>
</reference>
<dbReference type="PROSITE" id="PS51063">
    <property type="entry name" value="HTH_CRP_2"/>
    <property type="match status" value="1"/>
</dbReference>
<dbReference type="GO" id="GO:0006355">
    <property type="term" value="P:regulation of DNA-templated transcription"/>
    <property type="evidence" value="ECO:0007669"/>
    <property type="project" value="InterPro"/>
</dbReference>
<dbReference type="InterPro" id="IPR018490">
    <property type="entry name" value="cNMP-bd_dom_sf"/>
</dbReference>
<feature type="domain" description="HTH crp-type" evidence="4">
    <location>
        <begin position="149"/>
        <end position="223"/>
    </location>
</feature>